<evidence type="ECO:0000256" key="1">
    <source>
        <dbReference type="SAM" id="SignalP"/>
    </source>
</evidence>
<keyword evidence="1" id="KW-0732">Signal</keyword>
<organism evidence="2 3">
    <name type="scientific">Panagrolaimus davidi</name>
    <dbReference type="NCBI Taxonomy" id="227884"/>
    <lineage>
        <taxon>Eukaryota</taxon>
        <taxon>Metazoa</taxon>
        <taxon>Ecdysozoa</taxon>
        <taxon>Nematoda</taxon>
        <taxon>Chromadorea</taxon>
        <taxon>Rhabditida</taxon>
        <taxon>Tylenchina</taxon>
        <taxon>Panagrolaimomorpha</taxon>
        <taxon>Panagrolaimoidea</taxon>
        <taxon>Panagrolaimidae</taxon>
        <taxon>Panagrolaimus</taxon>
    </lineage>
</organism>
<name>A0A914NZZ1_9BILA</name>
<protein>
    <submittedName>
        <fullName evidence="3">Uncharacterized protein</fullName>
    </submittedName>
</protein>
<reference evidence="3" key="1">
    <citation type="submission" date="2022-11" db="UniProtKB">
        <authorList>
            <consortium name="WormBaseParasite"/>
        </authorList>
    </citation>
    <scope>IDENTIFICATION</scope>
</reference>
<evidence type="ECO:0000313" key="3">
    <source>
        <dbReference type="WBParaSite" id="PDA_v2.g10464.t1"/>
    </source>
</evidence>
<keyword evidence="2" id="KW-1185">Reference proteome</keyword>
<proteinExistence type="predicted"/>
<dbReference type="WBParaSite" id="PDA_v2.g10464.t1">
    <property type="protein sequence ID" value="PDA_v2.g10464.t1"/>
    <property type="gene ID" value="PDA_v2.g10464"/>
</dbReference>
<accession>A0A914NZZ1</accession>
<sequence>MWFLWILTIIFIISPSHHQSGSRNKNQLGDQFLNDVQNFAFHTKVNGDKYVITSLSGSPVKDEVNDEKQRVETFDKEFPIRAFQIAYPSRNPVKFEMEIDEKHRLNCFQRGGNFQLPCLCYDDNLPPEDIHNRYDYSTDNVIYYCGTQQSMICFDPFRNPAVVCSNPTITLAEKMQFVADFLLVYIL</sequence>
<evidence type="ECO:0000313" key="2">
    <source>
        <dbReference type="Proteomes" id="UP000887578"/>
    </source>
</evidence>
<feature type="chain" id="PRO_5036987500" evidence="1">
    <location>
        <begin position="19"/>
        <end position="187"/>
    </location>
</feature>
<feature type="signal peptide" evidence="1">
    <location>
        <begin position="1"/>
        <end position="18"/>
    </location>
</feature>
<dbReference type="Proteomes" id="UP000887578">
    <property type="component" value="Unplaced"/>
</dbReference>
<dbReference type="AlphaFoldDB" id="A0A914NZZ1"/>